<gene>
    <name evidence="8" type="ORF">M513_05429</name>
    <name evidence="9" type="ORF">M514_05429</name>
</gene>
<feature type="transmembrane region" description="Helical" evidence="7">
    <location>
        <begin position="35"/>
        <end position="55"/>
    </location>
</feature>
<keyword evidence="3 7" id="KW-0812">Transmembrane</keyword>
<accession>A0A085NSJ3</accession>
<dbReference type="GO" id="GO:0016020">
    <property type="term" value="C:membrane"/>
    <property type="evidence" value="ECO:0007669"/>
    <property type="project" value="UniProtKB-SubCell"/>
</dbReference>
<evidence type="ECO:0000256" key="4">
    <source>
        <dbReference type="ARBA" id="ARBA00022794"/>
    </source>
</evidence>
<evidence type="ECO:0000313" key="9">
    <source>
        <dbReference type="EMBL" id="KFD72439.1"/>
    </source>
</evidence>
<evidence type="ECO:0000313" key="8">
    <source>
        <dbReference type="EMBL" id="KFD53724.1"/>
    </source>
</evidence>
<dbReference type="InterPro" id="IPR029248">
    <property type="entry name" value="TMEM107"/>
</dbReference>
<evidence type="ECO:0000256" key="1">
    <source>
        <dbReference type="ARBA" id="ARBA00004141"/>
    </source>
</evidence>
<dbReference type="Pfam" id="PF14995">
    <property type="entry name" value="TMEM107"/>
    <property type="match status" value="1"/>
</dbReference>
<evidence type="ECO:0000256" key="2">
    <source>
        <dbReference type="ARBA" id="ARBA00015652"/>
    </source>
</evidence>
<proteinExistence type="predicted"/>
<comment type="subcellular location">
    <subcellularLocation>
        <location evidence="1">Membrane</location>
        <topology evidence="1">Multi-pass membrane protein</topology>
    </subcellularLocation>
</comment>
<keyword evidence="4" id="KW-0970">Cilium biogenesis/degradation</keyword>
<dbReference type="Proteomes" id="UP000030758">
    <property type="component" value="Unassembled WGS sequence"/>
</dbReference>
<dbReference type="GO" id="GO:0036038">
    <property type="term" value="C:MKS complex"/>
    <property type="evidence" value="ECO:0007669"/>
    <property type="project" value="TreeGrafter"/>
</dbReference>
<sequence>MRDVEFTVALSLTMICFLVEYMGFLSGVSMFNTAFSFLSTILHAAGTVTLSIFILKLWSSYLYWYIFGFCSAFPAVCELSLITQMMKTQAFSQVVISN</sequence>
<keyword evidence="6 7" id="KW-0472">Membrane</keyword>
<evidence type="ECO:0000256" key="6">
    <source>
        <dbReference type="ARBA" id="ARBA00023136"/>
    </source>
</evidence>
<feature type="transmembrane region" description="Helical" evidence="7">
    <location>
        <begin position="61"/>
        <end position="82"/>
    </location>
</feature>
<evidence type="ECO:0000256" key="5">
    <source>
        <dbReference type="ARBA" id="ARBA00022989"/>
    </source>
</evidence>
<feature type="transmembrane region" description="Helical" evidence="7">
    <location>
        <begin position="6"/>
        <end position="28"/>
    </location>
</feature>
<dbReference type="PANTHER" id="PTHR34341:SF1">
    <property type="entry name" value="TRANSMEMBRANE PROTEIN 107"/>
    <property type="match status" value="1"/>
</dbReference>
<name>A0A085NSJ3_9BILA</name>
<keyword evidence="5 7" id="KW-1133">Transmembrane helix</keyword>
<dbReference type="Proteomes" id="UP000030764">
    <property type="component" value="Unassembled WGS sequence"/>
</dbReference>
<evidence type="ECO:0000313" key="10">
    <source>
        <dbReference type="Proteomes" id="UP000030764"/>
    </source>
</evidence>
<dbReference type="GO" id="GO:1904491">
    <property type="term" value="P:protein localization to ciliary transition zone"/>
    <property type="evidence" value="ECO:0007669"/>
    <property type="project" value="TreeGrafter"/>
</dbReference>
<dbReference type="EMBL" id="KL363214">
    <property type="protein sequence ID" value="KFD53724.1"/>
    <property type="molecule type" value="Genomic_DNA"/>
</dbReference>
<organism evidence="9">
    <name type="scientific">Trichuris suis</name>
    <name type="common">pig whipworm</name>
    <dbReference type="NCBI Taxonomy" id="68888"/>
    <lineage>
        <taxon>Eukaryota</taxon>
        <taxon>Metazoa</taxon>
        <taxon>Ecdysozoa</taxon>
        <taxon>Nematoda</taxon>
        <taxon>Enoplea</taxon>
        <taxon>Dorylaimia</taxon>
        <taxon>Trichinellida</taxon>
        <taxon>Trichuridae</taxon>
        <taxon>Trichuris</taxon>
    </lineage>
</organism>
<dbReference type="EMBL" id="KL367477">
    <property type="protein sequence ID" value="KFD72439.1"/>
    <property type="molecule type" value="Genomic_DNA"/>
</dbReference>
<evidence type="ECO:0000256" key="7">
    <source>
        <dbReference type="SAM" id="Phobius"/>
    </source>
</evidence>
<reference evidence="9 10" key="1">
    <citation type="journal article" date="2014" name="Nat. Genet.">
        <title>Genome and transcriptome of the porcine whipworm Trichuris suis.</title>
        <authorList>
            <person name="Jex A.R."/>
            <person name="Nejsum P."/>
            <person name="Schwarz E.M."/>
            <person name="Hu L."/>
            <person name="Young N.D."/>
            <person name="Hall R.S."/>
            <person name="Korhonen P.K."/>
            <person name="Liao S."/>
            <person name="Thamsborg S."/>
            <person name="Xia J."/>
            <person name="Xu P."/>
            <person name="Wang S."/>
            <person name="Scheerlinck J.P."/>
            <person name="Hofmann A."/>
            <person name="Sternberg P.W."/>
            <person name="Wang J."/>
            <person name="Gasser R.B."/>
        </authorList>
    </citation>
    <scope>NUCLEOTIDE SEQUENCE [LARGE SCALE GENOMIC DNA]</scope>
    <source>
        <strain evidence="9">DCEP-RM93F</strain>
        <strain evidence="8">DCEP-RM93M</strain>
    </source>
</reference>
<evidence type="ECO:0000256" key="3">
    <source>
        <dbReference type="ARBA" id="ARBA00022692"/>
    </source>
</evidence>
<dbReference type="PANTHER" id="PTHR34341">
    <property type="entry name" value="TRANSMEMBRANE PROTEIN 107"/>
    <property type="match status" value="1"/>
</dbReference>
<protein>
    <recommendedName>
        <fullName evidence="2">Transmembrane protein 107</fullName>
    </recommendedName>
</protein>
<keyword evidence="10" id="KW-1185">Reference proteome</keyword>
<dbReference type="AlphaFoldDB" id="A0A085NSJ3"/>
<dbReference type="GO" id="GO:1905515">
    <property type="term" value="P:non-motile cilium assembly"/>
    <property type="evidence" value="ECO:0007669"/>
    <property type="project" value="TreeGrafter"/>
</dbReference>